<dbReference type="SMART" id="SM01097">
    <property type="entry name" value="CPSase_sm_chain"/>
    <property type="match status" value="1"/>
</dbReference>
<dbReference type="Pfam" id="PF00988">
    <property type="entry name" value="CPSase_sm_chain"/>
    <property type="match status" value="1"/>
</dbReference>
<proteinExistence type="predicted"/>
<sequence length="345" mass="39277">MFLLARVPVSTLISCIMGLRHLRIKSDPMFASLYSMCILLRSFGSSSIYIRLSSSRNNMSVVIYFKVSSTRDVPPPGFPRRLDVPLAGFLRRNCLTQISSPHSVSTVSSKVREKEELFLCQLSYGLCCEDSQCSVHRHNNQRPFFLKALQITEFSLLNALQRTYHQMVHLLVWLKDLGRYQEIITDPSYAGQFVLMTNPHIGNTGVNFDDEESMQCFLAGLVIRSLSISTSNWRCTDILMTIWQKGTSWVYMMLTSAITRRLREEGSLIGVLSTENSKSDEELLEMSRTWDIVGVDLISGVSCKSPYEWVDRTASDWEFNDNGRNKETFNVVAYDFGIAIIYFGA</sequence>
<keyword evidence="3" id="KW-1185">Reference proteome</keyword>
<dbReference type="Proteomes" id="UP000823775">
    <property type="component" value="Unassembled WGS sequence"/>
</dbReference>
<evidence type="ECO:0000259" key="1">
    <source>
        <dbReference type="SMART" id="SM01097"/>
    </source>
</evidence>
<organism evidence="2 3">
    <name type="scientific">Datura stramonium</name>
    <name type="common">Jimsonweed</name>
    <name type="synonym">Common thornapple</name>
    <dbReference type="NCBI Taxonomy" id="4076"/>
    <lineage>
        <taxon>Eukaryota</taxon>
        <taxon>Viridiplantae</taxon>
        <taxon>Streptophyta</taxon>
        <taxon>Embryophyta</taxon>
        <taxon>Tracheophyta</taxon>
        <taxon>Spermatophyta</taxon>
        <taxon>Magnoliopsida</taxon>
        <taxon>eudicotyledons</taxon>
        <taxon>Gunneridae</taxon>
        <taxon>Pentapetalae</taxon>
        <taxon>asterids</taxon>
        <taxon>lamiids</taxon>
        <taxon>Solanales</taxon>
        <taxon>Solanaceae</taxon>
        <taxon>Solanoideae</taxon>
        <taxon>Datureae</taxon>
        <taxon>Datura</taxon>
    </lineage>
</organism>
<dbReference type="InterPro" id="IPR036480">
    <property type="entry name" value="CarbP_synth_ssu_N_sf"/>
</dbReference>
<feature type="domain" description="Carbamoyl-phosphate synthase small subunit N-terminal" evidence="1">
    <location>
        <begin position="167"/>
        <end position="273"/>
    </location>
</feature>
<dbReference type="EMBL" id="JACEIK010001307">
    <property type="protein sequence ID" value="MCD7468191.1"/>
    <property type="molecule type" value="Genomic_DNA"/>
</dbReference>
<dbReference type="InterPro" id="IPR002474">
    <property type="entry name" value="CarbamoylP_synth_ssu_N"/>
</dbReference>
<evidence type="ECO:0000313" key="2">
    <source>
        <dbReference type="EMBL" id="MCD7468191.1"/>
    </source>
</evidence>
<gene>
    <name evidence="2" type="ORF">HAX54_006166</name>
</gene>
<evidence type="ECO:0000313" key="3">
    <source>
        <dbReference type="Proteomes" id="UP000823775"/>
    </source>
</evidence>
<comment type="caution">
    <text evidence="2">The sequence shown here is derived from an EMBL/GenBank/DDBJ whole genome shotgun (WGS) entry which is preliminary data.</text>
</comment>
<accession>A0ABS8T9U7</accession>
<protein>
    <recommendedName>
        <fullName evidence="1">Carbamoyl-phosphate synthase small subunit N-terminal domain-containing protein</fullName>
    </recommendedName>
</protein>
<reference evidence="2 3" key="1">
    <citation type="journal article" date="2021" name="BMC Genomics">
        <title>Datura genome reveals duplications of psychoactive alkaloid biosynthetic genes and high mutation rate following tissue culture.</title>
        <authorList>
            <person name="Rajewski A."/>
            <person name="Carter-House D."/>
            <person name="Stajich J."/>
            <person name="Litt A."/>
        </authorList>
    </citation>
    <scope>NUCLEOTIDE SEQUENCE [LARGE SCALE GENOMIC DNA]</scope>
    <source>
        <strain evidence="2">AR-01</strain>
    </source>
</reference>
<name>A0ABS8T9U7_DATST</name>
<dbReference type="SUPFAM" id="SSF52021">
    <property type="entry name" value="Carbamoyl phosphate synthetase, small subunit N-terminal domain"/>
    <property type="match status" value="1"/>
</dbReference>
<dbReference type="Gene3D" id="3.50.30.20">
    <property type="entry name" value="Carbamoyl-phosphate synthase small subunit, N-terminal domain"/>
    <property type="match status" value="1"/>
</dbReference>